<gene>
    <name evidence="2" type="ORF">CGZ93_02630</name>
</gene>
<comment type="caution">
    <text evidence="2">The sequence shown here is derived from an EMBL/GenBank/DDBJ whole genome shotgun (WGS) entry which is preliminary data.</text>
</comment>
<dbReference type="Gene3D" id="3.40.430.10">
    <property type="entry name" value="Dihydrofolate Reductase, subunit A"/>
    <property type="match status" value="1"/>
</dbReference>
<feature type="domain" description="Bacterial bifunctional deaminase-reductase C-terminal" evidence="1">
    <location>
        <begin position="5"/>
        <end position="185"/>
    </location>
</feature>
<evidence type="ECO:0000313" key="2">
    <source>
        <dbReference type="EMBL" id="OYO24616.1"/>
    </source>
</evidence>
<reference evidence="2 3" key="1">
    <citation type="submission" date="2017-07" db="EMBL/GenBank/DDBJ databases">
        <title>Draft whole genome sequences of clinical Proprionibacteriaceae strains.</title>
        <authorList>
            <person name="Bernier A.-M."/>
            <person name="Bernard K."/>
            <person name="Domingo M.-C."/>
        </authorList>
    </citation>
    <scope>NUCLEOTIDE SEQUENCE [LARGE SCALE GENOMIC DNA]</scope>
    <source>
        <strain evidence="2 3">NML 130396</strain>
    </source>
</reference>
<evidence type="ECO:0000313" key="3">
    <source>
        <dbReference type="Proteomes" id="UP000216311"/>
    </source>
</evidence>
<proteinExistence type="predicted"/>
<dbReference type="InterPro" id="IPR002734">
    <property type="entry name" value="RibDG_C"/>
</dbReference>
<keyword evidence="3" id="KW-1185">Reference proteome</keyword>
<dbReference type="SUPFAM" id="SSF53597">
    <property type="entry name" value="Dihydrofolate reductase-like"/>
    <property type="match status" value="1"/>
</dbReference>
<sequence>MSKLVMIEFSTVDGVMQGLGSPEEDTTGGFAHGGWGARFATAMPEVVDPSGLAHTSSYLFGRRTFEKLAAFWPLQPSDNPVAAHLNATPKYVVSRTLTKASWSGTRIISTELTAAVRELKKRTEGDIAVLGSGELTRQLLAHRLVDEIRLFVHPLLLGAGKRLFGEQPAPQGLELRSVGQTSLGTVALVYGFTE</sequence>
<dbReference type="PANTHER" id="PTHR38011">
    <property type="entry name" value="DIHYDROFOLATE REDUCTASE FAMILY PROTEIN (AFU_ORTHOLOGUE AFUA_8G06820)"/>
    <property type="match status" value="1"/>
</dbReference>
<dbReference type="GO" id="GO:0009231">
    <property type="term" value="P:riboflavin biosynthetic process"/>
    <property type="evidence" value="ECO:0007669"/>
    <property type="project" value="InterPro"/>
</dbReference>
<evidence type="ECO:0000259" key="1">
    <source>
        <dbReference type="Pfam" id="PF01872"/>
    </source>
</evidence>
<dbReference type="Pfam" id="PF01872">
    <property type="entry name" value="RibD_C"/>
    <property type="match status" value="1"/>
</dbReference>
<dbReference type="AlphaFoldDB" id="A0A255HBC8"/>
<name>A0A255HBC8_9ACTN</name>
<dbReference type="InterPro" id="IPR024072">
    <property type="entry name" value="DHFR-like_dom_sf"/>
</dbReference>
<dbReference type="EMBL" id="NMVQ01000002">
    <property type="protein sequence ID" value="OYO24616.1"/>
    <property type="molecule type" value="Genomic_DNA"/>
</dbReference>
<dbReference type="Proteomes" id="UP000216311">
    <property type="component" value="Unassembled WGS sequence"/>
</dbReference>
<protein>
    <submittedName>
        <fullName evidence="2">Deaminase</fullName>
    </submittedName>
</protein>
<dbReference type="RefSeq" id="WP_094362606.1">
    <property type="nucleotide sequence ID" value="NZ_NMVQ01000002.1"/>
</dbReference>
<organism evidence="2 3">
    <name type="scientific">Enemella dayhoffiae</name>
    <dbReference type="NCBI Taxonomy" id="2016507"/>
    <lineage>
        <taxon>Bacteria</taxon>
        <taxon>Bacillati</taxon>
        <taxon>Actinomycetota</taxon>
        <taxon>Actinomycetes</taxon>
        <taxon>Propionibacteriales</taxon>
        <taxon>Propionibacteriaceae</taxon>
        <taxon>Enemella</taxon>
    </lineage>
</organism>
<accession>A0A255HBC8</accession>
<dbReference type="InterPro" id="IPR050765">
    <property type="entry name" value="Riboflavin_Biosynth_HTPR"/>
</dbReference>
<dbReference type="OrthoDB" id="7342392at2"/>
<dbReference type="PANTHER" id="PTHR38011:SF2">
    <property type="entry name" value="BIFUNCTIONAL DEAMINASE-REDUCTASE DOMAIN PROTEIN"/>
    <property type="match status" value="1"/>
</dbReference>
<dbReference type="GO" id="GO:0008703">
    <property type="term" value="F:5-amino-6-(5-phosphoribosylamino)uracil reductase activity"/>
    <property type="evidence" value="ECO:0007669"/>
    <property type="project" value="InterPro"/>
</dbReference>